<evidence type="ECO:0000256" key="1">
    <source>
        <dbReference type="SAM" id="MobiDB-lite"/>
    </source>
</evidence>
<protein>
    <recommendedName>
        <fullName evidence="4">PIN domain-containing protein</fullName>
    </recommendedName>
</protein>
<keyword evidence="3" id="KW-1185">Reference proteome</keyword>
<evidence type="ECO:0000313" key="2">
    <source>
        <dbReference type="EMBL" id="BAJ27496.1"/>
    </source>
</evidence>
<accession>E4N8G5</accession>
<evidence type="ECO:0000313" key="3">
    <source>
        <dbReference type="Proteomes" id="UP000007076"/>
    </source>
</evidence>
<reference evidence="2 3" key="1">
    <citation type="journal article" date="2010" name="DNA Res.">
        <title>Genome sequence of Kitasatospora setae NBRC 14216T: an evolutionary snapshot of the family Streptomycetaceae.</title>
        <authorList>
            <person name="Ichikawa N."/>
            <person name="Oguchi A."/>
            <person name="Ikeda H."/>
            <person name="Ishikawa J."/>
            <person name="Kitani S."/>
            <person name="Watanabe Y."/>
            <person name="Nakamura S."/>
            <person name="Katano Y."/>
            <person name="Kishi E."/>
            <person name="Sasagawa M."/>
            <person name="Ankai A."/>
            <person name="Fukui S."/>
            <person name="Hashimoto Y."/>
            <person name="Kamata S."/>
            <person name="Otoguro M."/>
            <person name="Tanikawa S."/>
            <person name="Nihira T."/>
            <person name="Horinouchi S."/>
            <person name="Ohnishi Y."/>
            <person name="Hayakawa M."/>
            <person name="Kuzuyama T."/>
            <person name="Arisawa A."/>
            <person name="Nomoto F."/>
            <person name="Miura H."/>
            <person name="Takahashi Y."/>
            <person name="Fujita N."/>
        </authorList>
    </citation>
    <scope>NUCLEOTIDE SEQUENCE [LARGE SCALE GENOMIC DNA]</scope>
    <source>
        <strain evidence="3">ATCC 33774 / DSM 43861 / JCM 3304 / KCC A-0304 / NBRC 14216 / KM-6054</strain>
    </source>
</reference>
<dbReference type="KEGG" id="ksk:KSE_16710"/>
<proteinExistence type="predicted"/>
<dbReference type="PATRIC" id="fig|452652.3.peg.1674"/>
<feature type="region of interest" description="Disordered" evidence="1">
    <location>
        <begin position="116"/>
        <end position="137"/>
    </location>
</feature>
<name>E4N8G5_KITSK</name>
<dbReference type="HOGENOM" id="CLU_1862511_0_0_11"/>
<dbReference type="RefSeq" id="WP_014134814.1">
    <property type="nucleotide sequence ID" value="NC_016109.1"/>
</dbReference>
<evidence type="ECO:0008006" key="4">
    <source>
        <dbReference type="Google" id="ProtNLM"/>
    </source>
</evidence>
<dbReference type="Proteomes" id="UP000007076">
    <property type="component" value="Chromosome"/>
</dbReference>
<sequence>MRSADPSERARRVLAQFETPGAVKVVLDAPALIRWMYPGSGEGWDVLDEVMPRCVTTSAVVAEALGLAVAHHYTGTPQQLADDLVAVGLRVEEQLLLRDSTRALELLAAAKAAGGEGCAGRASSRSRCRSTRASSTM</sequence>
<dbReference type="EMBL" id="AP010968">
    <property type="protein sequence ID" value="BAJ27496.1"/>
    <property type="molecule type" value="Genomic_DNA"/>
</dbReference>
<dbReference type="STRING" id="452652.KSE_16710"/>
<organism evidence="2 3">
    <name type="scientific">Kitasatospora setae (strain ATCC 33774 / DSM 43861 / JCM 3304 / KCC A-0304 / NBRC 14216 / KM-6054)</name>
    <name type="common">Streptomyces setae</name>
    <dbReference type="NCBI Taxonomy" id="452652"/>
    <lineage>
        <taxon>Bacteria</taxon>
        <taxon>Bacillati</taxon>
        <taxon>Actinomycetota</taxon>
        <taxon>Actinomycetes</taxon>
        <taxon>Kitasatosporales</taxon>
        <taxon>Streptomycetaceae</taxon>
        <taxon>Kitasatospora</taxon>
    </lineage>
</organism>
<gene>
    <name evidence="2" type="ordered locus">KSE_16710</name>
</gene>
<dbReference type="AlphaFoldDB" id="E4N8G5"/>